<dbReference type="Pfam" id="PF00583">
    <property type="entry name" value="Acetyltransf_1"/>
    <property type="match status" value="1"/>
</dbReference>
<dbReference type="SUPFAM" id="SSF55729">
    <property type="entry name" value="Acyl-CoA N-acyltransferases (Nat)"/>
    <property type="match status" value="1"/>
</dbReference>
<keyword evidence="3 7" id="KW-0808">Transferase</keyword>
<proteinExistence type="inferred from homology"/>
<evidence type="ECO:0000256" key="3">
    <source>
        <dbReference type="ARBA" id="ARBA00022679"/>
    </source>
</evidence>
<sequence length="150" mass="17289">MIQIRLMTKADIDQVSEIEKITFSMPWSKEALLQSLEQKGSIYLVACEEEKIVGYCGLFNIVNEGNINNVAVLNEYRGRHIATAMLKKLIEFGNQAQITAYTLEVRTSNEPAIQLYLKFGFTIEGIRKNYYENPTEDAYIMWYYPQGVSR</sequence>
<keyword evidence="4" id="KW-0012">Acyltransferase</keyword>
<evidence type="ECO:0000256" key="4">
    <source>
        <dbReference type="ARBA" id="ARBA00023315"/>
    </source>
</evidence>
<comment type="caution">
    <text evidence="7">The sequence shown here is derived from an EMBL/GenBank/DDBJ whole genome shotgun (WGS) entry which is preliminary data.</text>
</comment>
<dbReference type="Gene3D" id="3.40.630.30">
    <property type="match status" value="1"/>
</dbReference>
<dbReference type="GO" id="GO:0008999">
    <property type="term" value="F:protein-N-terminal-alanine acetyltransferase activity"/>
    <property type="evidence" value="ECO:0007669"/>
    <property type="project" value="UniProtKB-EC"/>
</dbReference>
<comment type="subcellular location">
    <subcellularLocation>
        <location evidence="5">Cytoplasm</location>
    </subcellularLocation>
</comment>
<dbReference type="InterPro" id="IPR000182">
    <property type="entry name" value="GNAT_dom"/>
</dbReference>
<dbReference type="RefSeq" id="WP_151140485.1">
    <property type="nucleotide sequence ID" value="NZ_WAGX01000001.1"/>
</dbReference>
<comment type="similarity">
    <text evidence="1 5">Belongs to the acetyltransferase family. RimI subfamily.</text>
</comment>
<gene>
    <name evidence="7" type="primary">rimI</name>
    <name evidence="7" type="ORF">F7O84_00085</name>
</gene>
<dbReference type="CDD" id="cd04301">
    <property type="entry name" value="NAT_SF"/>
    <property type="match status" value="1"/>
</dbReference>
<dbReference type="EC" id="2.3.1.266" evidence="5"/>
<name>A0A7V7UIA2_9FIRM</name>
<protein>
    <recommendedName>
        <fullName evidence="5">[Ribosomal protein bS18]-alanine N-acetyltransferase</fullName>
        <ecNumber evidence="5">2.3.1.266</ecNumber>
    </recommendedName>
</protein>
<evidence type="ECO:0000256" key="2">
    <source>
        <dbReference type="ARBA" id="ARBA00022490"/>
    </source>
</evidence>
<dbReference type="OrthoDB" id="9794566at2"/>
<dbReference type="GO" id="GO:0005737">
    <property type="term" value="C:cytoplasm"/>
    <property type="evidence" value="ECO:0007669"/>
    <property type="project" value="UniProtKB-SubCell"/>
</dbReference>
<reference evidence="7 8" key="1">
    <citation type="submission" date="2019-09" db="EMBL/GenBank/DDBJ databases">
        <authorList>
            <person name="Valk L.C."/>
        </authorList>
    </citation>
    <scope>NUCLEOTIDE SEQUENCE [LARGE SCALE GENOMIC DNA]</scope>
    <source>
        <strain evidence="7">GalUA</strain>
    </source>
</reference>
<accession>A0A7V7UIA2</accession>
<keyword evidence="8" id="KW-1185">Reference proteome</keyword>
<comment type="function">
    <text evidence="5">Acetylates the N-terminal alanine of ribosomal protein bS18.</text>
</comment>
<keyword evidence="2 5" id="KW-0963">Cytoplasm</keyword>
<comment type="catalytic activity">
    <reaction evidence="5">
        <text>N-terminal L-alanyl-[ribosomal protein bS18] + acetyl-CoA = N-terminal N(alpha)-acetyl-L-alanyl-[ribosomal protein bS18] + CoA + H(+)</text>
        <dbReference type="Rhea" id="RHEA:43756"/>
        <dbReference type="Rhea" id="RHEA-COMP:10676"/>
        <dbReference type="Rhea" id="RHEA-COMP:10677"/>
        <dbReference type="ChEBI" id="CHEBI:15378"/>
        <dbReference type="ChEBI" id="CHEBI:57287"/>
        <dbReference type="ChEBI" id="CHEBI:57288"/>
        <dbReference type="ChEBI" id="CHEBI:64718"/>
        <dbReference type="ChEBI" id="CHEBI:83683"/>
        <dbReference type="EC" id="2.3.1.266"/>
    </reaction>
</comment>
<dbReference type="InterPro" id="IPR006464">
    <property type="entry name" value="AcTrfase_RimI/Ard1"/>
</dbReference>
<dbReference type="PANTHER" id="PTHR43420">
    <property type="entry name" value="ACETYLTRANSFERASE"/>
    <property type="match status" value="1"/>
</dbReference>
<evidence type="ECO:0000256" key="1">
    <source>
        <dbReference type="ARBA" id="ARBA00005395"/>
    </source>
</evidence>
<dbReference type="PANTHER" id="PTHR43420:SF44">
    <property type="entry name" value="ACETYLTRANSFERASE YPEA"/>
    <property type="match status" value="1"/>
</dbReference>
<reference evidence="7 8" key="2">
    <citation type="submission" date="2020-02" db="EMBL/GenBank/DDBJ databases">
        <title>Candidatus Galacturonibacter soehngenii shows hetero-acetogenic catabolism of galacturonic acid but lacks a canonical carbon monoxide dehydrogenase/acetyl-CoA synthase complex.</title>
        <authorList>
            <person name="Diender M."/>
            <person name="Stouten G.R."/>
            <person name="Petersen J.F."/>
            <person name="Nielsen P.H."/>
            <person name="Dueholm M.S."/>
            <person name="Pronk J.T."/>
            <person name="Van Loosdrecht M.C.M."/>
        </authorList>
    </citation>
    <scope>NUCLEOTIDE SEQUENCE [LARGE SCALE GENOMIC DNA]</scope>
    <source>
        <strain evidence="7">GalUA</strain>
    </source>
</reference>
<dbReference type="AlphaFoldDB" id="A0A7V7UIA2"/>
<dbReference type="InterPro" id="IPR016181">
    <property type="entry name" value="Acyl_CoA_acyltransferase"/>
</dbReference>
<dbReference type="NCBIfam" id="TIGR01575">
    <property type="entry name" value="rimI"/>
    <property type="match status" value="1"/>
</dbReference>
<dbReference type="EMBL" id="WAGX01000001">
    <property type="protein sequence ID" value="KAB1441266.1"/>
    <property type="molecule type" value="Genomic_DNA"/>
</dbReference>
<feature type="domain" description="N-acetyltransferase" evidence="6">
    <location>
        <begin position="2"/>
        <end position="146"/>
    </location>
</feature>
<evidence type="ECO:0000313" key="8">
    <source>
        <dbReference type="Proteomes" id="UP000461768"/>
    </source>
</evidence>
<organism evidence="7 8">
    <name type="scientific">Candidatus Galacturonatibacter soehngenii</name>
    <dbReference type="NCBI Taxonomy" id="2307010"/>
    <lineage>
        <taxon>Bacteria</taxon>
        <taxon>Bacillati</taxon>
        <taxon>Bacillota</taxon>
        <taxon>Clostridia</taxon>
        <taxon>Lachnospirales</taxon>
        <taxon>Lachnospiraceae</taxon>
        <taxon>Candidatus Galacturonatibacter</taxon>
    </lineage>
</organism>
<dbReference type="InterPro" id="IPR050680">
    <property type="entry name" value="YpeA/RimI_acetyltransf"/>
</dbReference>
<dbReference type="PROSITE" id="PS51186">
    <property type="entry name" value="GNAT"/>
    <property type="match status" value="1"/>
</dbReference>
<evidence type="ECO:0000256" key="5">
    <source>
        <dbReference type="RuleBase" id="RU363094"/>
    </source>
</evidence>
<evidence type="ECO:0000259" key="6">
    <source>
        <dbReference type="PROSITE" id="PS51186"/>
    </source>
</evidence>
<dbReference type="Proteomes" id="UP000461768">
    <property type="component" value="Unassembled WGS sequence"/>
</dbReference>
<evidence type="ECO:0000313" key="7">
    <source>
        <dbReference type="EMBL" id="KAB1441266.1"/>
    </source>
</evidence>